<accession>A0A1H6ZRS7</accession>
<name>A0A1H6ZRS7_9GAMM</name>
<dbReference type="Proteomes" id="UP000199420">
    <property type="component" value="Unassembled WGS sequence"/>
</dbReference>
<proteinExistence type="predicted"/>
<gene>
    <name evidence="1" type="ORF">SAMN04487997_0069</name>
</gene>
<protein>
    <submittedName>
        <fullName evidence="1">Uncharacterized protein</fullName>
    </submittedName>
</protein>
<sequence>MPECFFASHYTHDPAVTLDMVRDALDHHRLAALEARFKADLERHFVKQPFSEIIHSDFVAFDASQEAGRLSQRWLDQAPHSAFALTARGTTSAAWPGRLAAGM</sequence>
<keyword evidence="2" id="KW-1185">Reference proteome</keyword>
<reference evidence="1 2" key="1">
    <citation type="submission" date="2016-10" db="EMBL/GenBank/DDBJ databases">
        <authorList>
            <person name="de Groot N.N."/>
        </authorList>
    </citation>
    <scope>NUCLEOTIDE SEQUENCE [LARGE SCALE GENOMIC DNA]</scope>
    <source>
        <strain evidence="1 2">DSM 26515</strain>
    </source>
</reference>
<evidence type="ECO:0000313" key="2">
    <source>
        <dbReference type="Proteomes" id="UP000199420"/>
    </source>
</evidence>
<dbReference type="EMBL" id="FNYC01000010">
    <property type="protein sequence ID" value="SEJ51485.1"/>
    <property type="molecule type" value="Genomic_DNA"/>
</dbReference>
<dbReference type="AlphaFoldDB" id="A0A1H6ZRS7"/>
<organism evidence="1 2">
    <name type="scientific">Frateuria terrea</name>
    <dbReference type="NCBI Taxonomy" id="529704"/>
    <lineage>
        <taxon>Bacteria</taxon>
        <taxon>Pseudomonadati</taxon>
        <taxon>Pseudomonadota</taxon>
        <taxon>Gammaproteobacteria</taxon>
        <taxon>Lysobacterales</taxon>
        <taxon>Rhodanobacteraceae</taxon>
        <taxon>Frateuria</taxon>
    </lineage>
</organism>
<evidence type="ECO:0000313" key="1">
    <source>
        <dbReference type="EMBL" id="SEJ51485.1"/>
    </source>
</evidence>